<reference evidence="2" key="1">
    <citation type="submission" date="2021-03" db="EMBL/GenBank/DDBJ databases">
        <title>Draft genome sequence of rust myrtle Austropuccinia psidii MF-1, a brazilian biotype.</title>
        <authorList>
            <person name="Quecine M.C."/>
            <person name="Pachon D.M.R."/>
            <person name="Bonatelli M.L."/>
            <person name="Correr F.H."/>
            <person name="Franceschini L.M."/>
            <person name="Leite T.F."/>
            <person name="Margarido G.R.A."/>
            <person name="Almeida C.A."/>
            <person name="Ferrarezi J.A."/>
            <person name="Labate C.A."/>
        </authorList>
    </citation>
    <scope>NUCLEOTIDE SEQUENCE</scope>
    <source>
        <strain evidence="2">MF-1</strain>
    </source>
</reference>
<dbReference type="EMBL" id="AVOT02036884">
    <property type="protein sequence ID" value="MBW0531498.1"/>
    <property type="molecule type" value="Genomic_DNA"/>
</dbReference>
<proteinExistence type="predicted"/>
<dbReference type="Proteomes" id="UP000765509">
    <property type="component" value="Unassembled WGS sequence"/>
</dbReference>
<dbReference type="AlphaFoldDB" id="A0A9Q3F0L6"/>
<accession>A0A9Q3F0L6</accession>
<protein>
    <submittedName>
        <fullName evidence="2">Uncharacterized protein</fullName>
    </submittedName>
</protein>
<sequence>MSPVQLRNLGFQRNQPEDREGLSRPRLDTVVNGKKLREIIPTLPFTFQLNRNLKQEDLKDMDQVLQLHQFLKDLFQWSIDKKRFNLGSHWAELGESFQKICLKEIDFRDLMLKRNSLPRQGILRFLQAHKEQANQLSSDFTLFRNQQISGQESPIFTIPGSFQEKTRIQGQKQDHLQPEEERVRPNDPEAVGFGERSSQEPEVAVNSFRISSPINRNITPTQIDHNVVTPESNLNSDSLWLQMSQYAEKTQKKFAELEASHERMKILTASMDIIVKNFQ</sequence>
<keyword evidence="3" id="KW-1185">Reference proteome</keyword>
<feature type="compositionally biased region" description="Basic and acidic residues" evidence="1">
    <location>
        <begin position="169"/>
        <end position="187"/>
    </location>
</feature>
<organism evidence="2 3">
    <name type="scientific">Austropuccinia psidii MF-1</name>
    <dbReference type="NCBI Taxonomy" id="1389203"/>
    <lineage>
        <taxon>Eukaryota</taxon>
        <taxon>Fungi</taxon>
        <taxon>Dikarya</taxon>
        <taxon>Basidiomycota</taxon>
        <taxon>Pucciniomycotina</taxon>
        <taxon>Pucciniomycetes</taxon>
        <taxon>Pucciniales</taxon>
        <taxon>Sphaerophragmiaceae</taxon>
        <taxon>Austropuccinia</taxon>
    </lineage>
</organism>
<name>A0A9Q3F0L6_9BASI</name>
<evidence type="ECO:0000313" key="2">
    <source>
        <dbReference type="EMBL" id="MBW0531498.1"/>
    </source>
</evidence>
<evidence type="ECO:0000313" key="3">
    <source>
        <dbReference type="Proteomes" id="UP000765509"/>
    </source>
</evidence>
<comment type="caution">
    <text evidence="2">The sequence shown here is derived from an EMBL/GenBank/DDBJ whole genome shotgun (WGS) entry which is preliminary data.</text>
</comment>
<feature type="region of interest" description="Disordered" evidence="1">
    <location>
        <begin position="169"/>
        <end position="198"/>
    </location>
</feature>
<evidence type="ECO:0000256" key="1">
    <source>
        <dbReference type="SAM" id="MobiDB-lite"/>
    </source>
</evidence>
<gene>
    <name evidence="2" type="ORF">O181_071213</name>
</gene>